<name>A0ACC0F9K2_9ERIC</name>
<evidence type="ECO:0000313" key="1">
    <source>
        <dbReference type="EMBL" id="KAI7985225.1"/>
    </source>
</evidence>
<comment type="caution">
    <text evidence="1">The sequence shown here is derived from an EMBL/GenBank/DDBJ whole genome shotgun (WGS) entry which is preliminary data.</text>
</comment>
<organism evidence="1 2">
    <name type="scientific">Camellia lanceoleosa</name>
    <dbReference type="NCBI Taxonomy" id="1840588"/>
    <lineage>
        <taxon>Eukaryota</taxon>
        <taxon>Viridiplantae</taxon>
        <taxon>Streptophyta</taxon>
        <taxon>Embryophyta</taxon>
        <taxon>Tracheophyta</taxon>
        <taxon>Spermatophyta</taxon>
        <taxon>Magnoliopsida</taxon>
        <taxon>eudicotyledons</taxon>
        <taxon>Gunneridae</taxon>
        <taxon>Pentapetalae</taxon>
        <taxon>asterids</taxon>
        <taxon>Ericales</taxon>
        <taxon>Theaceae</taxon>
        <taxon>Camellia</taxon>
    </lineage>
</organism>
<dbReference type="EMBL" id="CM045772">
    <property type="protein sequence ID" value="KAI7985225.1"/>
    <property type="molecule type" value="Genomic_DNA"/>
</dbReference>
<accession>A0ACC0F9K2</accession>
<sequence length="65" mass="7613">MSQRSWKMRKLMLIYYGAKVDSSGLLIKLLVERKVIYGLKCSCMYFLQSCHREIKNVVFSSCTLD</sequence>
<reference evidence="1 2" key="1">
    <citation type="journal article" date="2022" name="Plant J.">
        <title>Chromosome-level genome of Camellia lanceoleosa provides a valuable resource for understanding genome evolution and self-incompatibility.</title>
        <authorList>
            <person name="Gong W."/>
            <person name="Xiao S."/>
            <person name="Wang L."/>
            <person name="Liao Z."/>
            <person name="Chang Y."/>
            <person name="Mo W."/>
            <person name="Hu G."/>
            <person name="Li W."/>
            <person name="Zhao G."/>
            <person name="Zhu H."/>
            <person name="Hu X."/>
            <person name="Ji K."/>
            <person name="Xiang X."/>
            <person name="Song Q."/>
            <person name="Yuan D."/>
            <person name="Jin S."/>
            <person name="Zhang L."/>
        </authorList>
    </citation>
    <scope>NUCLEOTIDE SEQUENCE [LARGE SCALE GENOMIC DNA]</scope>
    <source>
        <strain evidence="1">SQ_2022a</strain>
    </source>
</reference>
<evidence type="ECO:0000313" key="2">
    <source>
        <dbReference type="Proteomes" id="UP001060215"/>
    </source>
</evidence>
<gene>
    <name evidence="1" type="ORF">LOK49_LG14G01397</name>
</gene>
<dbReference type="Proteomes" id="UP001060215">
    <property type="component" value="Chromosome 15"/>
</dbReference>
<keyword evidence="2" id="KW-1185">Reference proteome</keyword>
<protein>
    <submittedName>
        <fullName evidence="1">Uncharacterized protein</fullName>
    </submittedName>
</protein>
<proteinExistence type="predicted"/>